<dbReference type="OrthoDB" id="8678477at2"/>
<dbReference type="Pfam" id="PF03401">
    <property type="entry name" value="TctC"/>
    <property type="match status" value="1"/>
</dbReference>
<comment type="similarity">
    <text evidence="1">Belongs to the UPF0065 (bug) family.</text>
</comment>
<dbReference type="SUPFAM" id="SSF53850">
    <property type="entry name" value="Periplasmic binding protein-like II"/>
    <property type="match status" value="1"/>
</dbReference>
<feature type="chain" id="PRO_5017028937" description="Extra-cytoplasmic solute receptor" evidence="2">
    <location>
        <begin position="36"/>
        <end position="336"/>
    </location>
</feature>
<evidence type="ECO:0000256" key="2">
    <source>
        <dbReference type="SAM" id="SignalP"/>
    </source>
</evidence>
<comment type="caution">
    <text evidence="3">The sequence shown here is derived from an EMBL/GenBank/DDBJ whole genome shotgun (WGS) entry which is preliminary data.</text>
</comment>
<organism evidence="3">
    <name type="scientific">Cupriavidus taiwanensis</name>
    <dbReference type="NCBI Taxonomy" id="164546"/>
    <lineage>
        <taxon>Bacteria</taxon>
        <taxon>Pseudomonadati</taxon>
        <taxon>Pseudomonadota</taxon>
        <taxon>Betaproteobacteria</taxon>
        <taxon>Burkholderiales</taxon>
        <taxon>Burkholderiaceae</taxon>
        <taxon>Cupriavidus</taxon>
    </lineage>
</organism>
<feature type="signal peptide" evidence="2">
    <location>
        <begin position="1"/>
        <end position="35"/>
    </location>
</feature>
<proteinExistence type="inferred from homology"/>
<dbReference type="InterPro" id="IPR006311">
    <property type="entry name" value="TAT_signal"/>
</dbReference>
<evidence type="ECO:0008006" key="4">
    <source>
        <dbReference type="Google" id="ProtNLM"/>
    </source>
</evidence>
<dbReference type="PIRSF" id="PIRSF017082">
    <property type="entry name" value="YflP"/>
    <property type="match status" value="1"/>
</dbReference>
<sequence>MTRPKPDKRIRRQLCLGLFAGLAAGSLAGPLPAMAQGDAYPSRPIRVVVPYTPGGVSDAVTRLVMQKLAERIGQPVVVENRPGANGMIGSENVARSAPDGYSLLVVVAGHAINPSLYPKMSYDPLKDLTGISMIGRIPLLLVSSAQLPPTTVKELVGWGKANPAKMTFASSGNGSGAHLAGELFAQSVGMKMTHVPYKGISPALPDLFSGQVAIIFDSVQTMMPQVKAGKVRALAISSPTRWPAAPEVPTMAEAGYPGVTAGSWIGLIAPAMTPPAVQARLAREMEAVLQQPDVRSRLIDYGIDPVGGKPEQFQAFIKAEAVRWGEVVKKSGVRLE</sequence>
<dbReference type="EMBL" id="OFSQ01000009">
    <property type="protein sequence ID" value="SOY48099.1"/>
    <property type="molecule type" value="Genomic_DNA"/>
</dbReference>
<evidence type="ECO:0000313" key="3">
    <source>
        <dbReference type="EMBL" id="SOY48099.1"/>
    </source>
</evidence>
<dbReference type="InterPro" id="IPR042100">
    <property type="entry name" value="Bug_dom1"/>
</dbReference>
<protein>
    <recommendedName>
        <fullName evidence="4">Extra-cytoplasmic solute receptor</fullName>
    </recommendedName>
</protein>
<dbReference type="RefSeq" id="WP_116357086.1">
    <property type="nucleotide sequence ID" value="NZ_LT976853.1"/>
</dbReference>
<reference evidence="3" key="1">
    <citation type="submission" date="2018-01" db="EMBL/GenBank/DDBJ databases">
        <authorList>
            <person name="Clerissi C."/>
        </authorList>
    </citation>
    <scope>NUCLEOTIDE SEQUENCE</scope>
    <source>
        <strain evidence="3">Cupriavidus sp. LMG 19464</strain>
    </source>
</reference>
<dbReference type="CDD" id="cd13578">
    <property type="entry name" value="PBP2_Bug27"/>
    <property type="match status" value="1"/>
</dbReference>
<dbReference type="PANTHER" id="PTHR42928">
    <property type="entry name" value="TRICARBOXYLATE-BINDING PROTEIN"/>
    <property type="match status" value="1"/>
</dbReference>
<dbReference type="AlphaFoldDB" id="A0A375BN43"/>
<dbReference type="Gene3D" id="3.40.190.10">
    <property type="entry name" value="Periplasmic binding protein-like II"/>
    <property type="match status" value="1"/>
</dbReference>
<gene>
    <name evidence="3" type="ORF">CBM2587_A170165</name>
</gene>
<keyword evidence="2" id="KW-0732">Signal</keyword>
<dbReference type="PROSITE" id="PS51318">
    <property type="entry name" value="TAT"/>
    <property type="match status" value="1"/>
</dbReference>
<dbReference type="InterPro" id="IPR005064">
    <property type="entry name" value="BUG"/>
</dbReference>
<accession>A0A375BN43</accession>
<dbReference type="Gene3D" id="3.40.190.150">
    <property type="entry name" value="Bordetella uptake gene, domain 1"/>
    <property type="match status" value="1"/>
</dbReference>
<dbReference type="Proteomes" id="UP000256780">
    <property type="component" value="Chromosome CBM2587_a"/>
</dbReference>
<evidence type="ECO:0000256" key="1">
    <source>
        <dbReference type="ARBA" id="ARBA00006987"/>
    </source>
</evidence>
<name>A0A375BN43_9BURK</name>
<dbReference type="PANTHER" id="PTHR42928:SF5">
    <property type="entry name" value="BLR1237 PROTEIN"/>
    <property type="match status" value="1"/>
</dbReference>